<dbReference type="Proteomes" id="UP000269499">
    <property type="component" value="Unassembled WGS sequence"/>
</dbReference>
<dbReference type="GO" id="GO:0006355">
    <property type="term" value="P:regulation of DNA-templated transcription"/>
    <property type="evidence" value="ECO:0007669"/>
    <property type="project" value="InterPro"/>
</dbReference>
<dbReference type="EMBL" id="QMRA01000111">
    <property type="protein sequence ID" value="RLE52555.1"/>
    <property type="molecule type" value="Genomic_DNA"/>
</dbReference>
<reference evidence="1 2" key="1">
    <citation type="submission" date="2018-06" db="EMBL/GenBank/DDBJ databases">
        <title>Extensive metabolic versatility and redundancy in microbially diverse, dynamic hydrothermal sediments.</title>
        <authorList>
            <person name="Dombrowski N."/>
            <person name="Teske A."/>
            <person name="Baker B.J."/>
        </authorList>
    </citation>
    <scope>NUCLEOTIDE SEQUENCE [LARGE SCALE GENOMIC DNA]</scope>
    <source>
        <strain evidence="1">B20_G2</strain>
    </source>
</reference>
<dbReference type="InterPro" id="IPR013321">
    <property type="entry name" value="Arc_rbn_hlx_hlx"/>
</dbReference>
<dbReference type="AlphaFoldDB" id="A0A497EZB3"/>
<gene>
    <name evidence="1" type="ORF">DRJ26_04595</name>
</gene>
<dbReference type="Gene3D" id="1.10.1220.10">
    <property type="entry name" value="Met repressor-like"/>
    <property type="match status" value="1"/>
</dbReference>
<evidence type="ECO:0008006" key="3">
    <source>
        <dbReference type="Google" id="ProtNLM"/>
    </source>
</evidence>
<organism evidence="1 2">
    <name type="scientific">Thermoproteota archaeon</name>
    <dbReference type="NCBI Taxonomy" id="2056631"/>
    <lineage>
        <taxon>Archaea</taxon>
        <taxon>Thermoproteota</taxon>
    </lineage>
</organism>
<evidence type="ECO:0000313" key="1">
    <source>
        <dbReference type="EMBL" id="RLE52555.1"/>
    </source>
</evidence>
<protein>
    <recommendedName>
        <fullName evidence="3">XACb0070 ribbon-helix-helix domain-containing protein</fullName>
    </recommendedName>
</protein>
<accession>A0A497EZB3</accession>
<sequence length="89" mass="10392">MRGLKVYIDEELEKRFRRAAMEVYGFGRGSLSKAAEDAIRRWVLEHESFMKEVVIPEDPVKAVRGMLKHVRKSGVELQHEARQIRAKKI</sequence>
<comment type="caution">
    <text evidence="1">The sequence shown here is derived from an EMBL/GenBank/DDBJ whole genome shotgun (WGS) entry which is preliminary data.</text>
</comment>
<proteinExistence type="predicted"/>
<name>A0A497EZB3_9CREN</name>
<evidence type="ECO:0000313" key="2">
    <source>
        <dbReference type="Proteomes" id="UP000269499"/>
    </source>
</evidence>